<comment type="caution">
    <text evidence="2">The sequence shown here is derived from an EMBL/GenBank/DDBJ whole genome shotgun (WGS) entry which is preliminary data.</text>
</comment>
<reference evidence="2" key="2">
    <citation type="journal article" date="2023" name="IMA Fungus">
        <title>Comparative genomic study of the Penicillium genus elucidates a diverse pangenome and 15 lateral gene transfer events.</title>
        <authorList>
            <person name="Petersen C."/>
            <person name="Sorensen T."/>
            <person name="Nielsen M.R."/>
            <person name="Sondergaard T.E."/>
            <person name="Sorensen J.L."/>
            <person name="Fitzpatrick D.A."/>
            <person name="Frisvad J.C."/>
            <person name="Nielsen K.L."/>
        </authorList>
    </citation>
    <scope>NUCLEOTIDE SEQUENCE</scope>
    <source>
        <strain evidence="2">IBT 29864</strain>
    </source>
</reference>
<proteinExistence type="predicted"/>
<accession>A0A9W9USL5</accession>
<reference evidence="2" key="1">
    <citation type="submission" date="2022-11" db="EMBL/GenBank/DDBJ databases">
        <authorList>
            <person name="Petersen C."/>
        </authorList>
    </citation>
    <scope>NUCLEOTIDE SEQUENCE</scope>
    <source>
        <strain evidence="2">IBT 29864</strain>
    </source>
</reference>
<sequence>MDSNFQNSEVRSTKGRKESGIQRVKNGAKGSKNSGTQSRKDKNTKDEDSGNHSRGTAVVENGAKCSKNSGTQSRKDKNTKDEDCGYRGIDTAGTAAPKTKIAATTAAGRQCSELGGKKYQRPQIKRHPKRREWRQKQQE</sequence>
<dbReference type="AlphaFoldDB" id="A0A9W9USL5"/>
<name>A0A9W9USL5_9EURO</name>
<dbReference type="RefSeq" id="XP_056549052.1">
    <property type="nucleotide sequence ID" value="XM_056705154.1"/>
</dbReference>
<feature type="compositionally biased region" description="Basic and acidic residues" evidence="1">
    <location>
        <begin position="38"/>
        <end position="51"/>
    </location>
</feature>
<dbReference type="EMBL" id="JAPZBS010000010">
    <property type="protein sequence ID" value="KAJ5355029.1"/>
    <property type="molecule type" value="Genomic_DNA"/>
</dbReference>
<feature type="compositionally biased region" description="Basic and acidic residues" evidence="1">
    <location>
        <begin position="11"/>
        <end position="20"/>
    </location>
</feature>
<evidence type="ECO:0000313" key="3">
    <source>
        <dbReference type="Proteomes" id="UP001147782"/>
    </source>
</evidence>
<dbReference type="Proteomes" id="UP001147782">
    <property type="component" value="Unassembled WGS sequence"/>
</dbReference>
<dbReference type="GeneID" id="81444333"/>
<feature type="region of interest" description="Disordered" evidence="1">
    <location>
        <begin position="1"/>
        <end position="139"/>
    </location>
</feature>
<organism evidence="2 3">
    <name type="scientific">Penicillium cataractarum</name>
    <dbReference type="NCBI Taxonomy" id="2100454"/>
    <lineage>
        <taxon>Eukaryota</taxon>
        <taxon>Fungi</taxon>
        <taxon>Dikarya</taxon>
        <taxon>Ascomycota</taxon>
        <taxon>Pezizomycotina</taxon>
        <taxon>Eurotiomycetes</taxon>
        <taxon>Eurotiomycetidae</taxon>
        <taxon>Eurotiales</taxon>
        <taxon>Aspergillaceae</taxon>
        <taxon>Penicillium</taxon>
    </lineage>
</organism>
<evidence type="ECO:0000256" key="1">
    <source>
        <dbReference type="SAM" id="MobiDB-lite"/>
    </source>
</evidence>
<feature type="compositionally biased region" description="Low complexity" evidence="1">
    <location>
        <begin position="91"/>
        <end position="108"/>
    </location>
</feature>
<feature type="compositionally biased region" description="Basic residues" evidence="1">
    <location>
        <begin position="118"/>
        <end position="133"/>
    </location>
</feature>
<protein>
    <submittedName>
        <fullName evidence="2">Uncharacterized protein</fullName>
    </submittedName>
</protein>
<feature type="compositionally biased region" description="Polar residues" evidence="1">
    <location>
        <begin position="1"/>
        <end position="10"/>
    </location>
</feature>
<evidence type="ECO:0000313" key="2">
    <source>
        <dbReference type="EMBL" id="KAJ5355029.1"/>
    </source>
</evidence>
<keyword evidence="3" id="KW-1185">Reference proteome</keyword>
<gene>
    <name evidence="2" type="ORF">N7496_012241</name>
</gene>
<feature type="compositionally biased region" description="Basic and acidic residues" evidence="1">
    <location>
        <begin position="73"/>
        <end position="85"/>
    </location>
</feature>